<evidence type="ECO:0000313" key="2">
    <source>
        <dbReference type="EMBL" id="PPQ86435.1"/>
    </source>
</evidence>
<sequence>MHTDLMFFGIHFVISKYTPPDRPSCPKSHDRNVPTMFPNNAFGLASNNTSSMSSTSFETLLRIKVNETKMSRLDSASAGTTSTGREAPDDR</sequence>
<feature type="region of interest" description="Disordered" evidence="1">
    <location>
        <begin position="68"/>
        <end position="91"/>
    </location>
</feature>
<organism evidence="2 3">
    <name type="scientific">Psilocybe cyanescens</name>
    <dbReference type="NCBI Taxonomy" id="93625"/>
    <lineage>
        <taxon>Eukaryota</taxon>
        <taxon>Fungi</taxon>
        <taxon>Dikarya</taxon>
        <taxon>Basidiomycota</taxon>
        <taxon>Agaricomycotina</taxon>
        <taxon>Agaricomycetes</taxon>
        <taxon>Agaricomycetidae</taxon>
        <taxon>Agaricales</taxon>
        <taxon>Agaricineae</taxon>
        <taxon>Strophariaceae</taxon>
        <taxon>Psilocybe</taxon>
    </lineage>
</organism>
<name>A0A409X6S1_PSICY</name>
<dbReference type="InParanoid" id="A0A409X6S1"/>
<comment type="caution">
    <text evidence="2">The sequence shown here is derived from an EMBL/GenBank/DDBJ whole genome shotgun (WGS) entry which is preliminary data.</text>
</comment>
<keyword evidence="3" id="KW-1185">Reference proteome</keyword>
<evidence type="ECO:0000313" key="3">
    <source>
        <dbReference type="Proteomes" id="UP000283269"/>
    </source>
</evidence>
<dbReference type="AlphaFoldDB" id="A0A409X6S1"/>
<proteinExistence type="predicted"/>
<gene>
    <name evidence="2" type="ORF">CVT25_008093</name>
</gene>
<dbReference type="EMBL" id="NHYD01002494">
    <property type="protein sequence ID" value="PPQ86435.1"/>
    <property type="molecule type" value="Genomic_DNA"/>
</dbReference>
<protein>
    <submittedName>
        <fullName evidence="2">Uncharacterized protein</fullName>
    </submittedName>
</protein>
<dbReference type="Proteomes" id="UP000283269">
    <property type="component" value="Unassembled WGS sequence"/>
</dbReference>
<evidence type="ECO:0000256" key="1">
    <source>
        <dbReference type="SAM" id="MobiDB-lite"/>
    </source>
</evidence>
<reference evidence="2 3" key="1">
    <citation type="journal article" date="2018" name="Evol. Lett.">
        <title>Horizontal gene cluster transfer increased hallucinogenic mushroom diversity.</title>
        <authorList>
            <person name="Reynolds H.T."/>
            <person name="Vijayakumar V."/>
            <person name="Gluck-Thaler E."/>
            <person name="Korotkin H.B."/>
            <person name="Matheny P.B."/>
            <person name="Slot J.C."/>
        </authorList>
    </citation>
    <scope>NUCLEOTIDE SEQUENCE [LARGE SCALE GENOMIC DNA]</scope>
    <source>
        <strain evidence="2 3">2631</strain>
    </source>
</reference>
<accession>A0A409X6S1</accession>